<protein>
    <submittedName>
        <fullName evidence="2">Uncharacterized protein</fullName>
    </submittedName>
</protein>
<name>A0AAV7MJD3_PLEWA</name>
<comment type="caution">
    <text evidence="2">The sequence shown here is derived from an EMBL/GenBank/DDBJ whole genome shotgun (WGS) entry which is preliminary data.</text>
</comment>
<gene>
    <name evidence="2" type="ORF">NDU88_000889</name>
</gene>
<accession>A0AAV7MJD3</accession>
<evidence type="ECO:0000256" key="1">
    <source>
        <dbReference type="SAM" id="MobiDB-lite"/>
    </source>
</evidence>
<dbReference type="AlphaFoldDB" id="A0AAV7MJD3"/>
<evidence type="ECO:0000313" key="2">
    <source>
        <dbReference type="EMBL" id="KAJ1103466.1"/>
    </source>
</evidence>
<evidence type="ECO:0000313" key="3">
    <source>
        <dbReference type="Proteomes" id="UP001066276"/>
    </source>
</evidence>
<keyword evidence="3" id="KW-1185">Reference proteome</keyword>
<proteinExistence type="predicted"/>
<feature type="compositionally biased region" description="Basic and acidic residues" evidence="1">
    <location>
        <begin position="45"/>
        <end position="68"/>
    </location>
</feature>
<organism evidence="2 3">
    <name type="scientific">Pleurodeles waltl</name>
    <name type="common">Iberian ribbed newt</name>
    <dbReference type="NCBI Taxonomy" id="8319"/>
    <lineage>
        <taxon>Eukaryota</taxon>
        <taxon>Metazoa</taxon>
        <taxon>Chordata</taxon>
        <taxon>Craniata</taxon>
        <taxon>Vertebrata</taxon>
        <taxon>Euteleostomi</taxon>
        <taxon>Amphibia</taxon>
        <taxon>Batrachia</taxon>
        <taxon>Caudata</taxon>
        <taxon>Salamandroidea</taxon>
        <taxon>Salamandridae</taxon>
        <taxon>Pleurodelinae</taxon>
        <taxon>Pleurodeles</taxon>
    </lineage>
</organism>
<dbReference type="EMBL" id="JANPWB010000013">
    <property type="protein sequence ID" value="KAJ1103466.1"/>
    <property type="molecule type" value="Genomic_DNA"/>
</dbReference>
<dbReference type="Proteomes" id="UP001066276">
    <property type="component" value="Chromosome 9"/>
</dbReference>
<feature type="region of interest" description="Disordered" evidence="1">
    <location>
        <begin position="39"/>
        <end position="68"/>
    </location>
</feature>
<sequence length="68" mass="7776">MWAGLQARHCDSWAFLEEESRTNTCPGTCPGNRAMCRGSQVRVRSGRDRRSTADAQRDPRQRQPRNEA</sequence>
<reference evidence="2" key="1">
    <citation type="journal article" date="2022" name="bioRxiv">
        <title>Sequencing and chromosome-scale assembly of the giantPleurodeles waltlgenome.</title>
        <authorList>
            <person name="Brown T."/>
            <person name="Elewa A."/>
            <person name="Iarovenko S."/>
            <person name="Subramanian E."/>
            <person name="Araus A.J."/>
            <person name="Petzold A."/>
            <person name="Susuki M."/>
            <person name="Suzuki K.-i.T."/>
            <person name="Hayashi T."/>
            <person name="Toyoda A."/>
            <person name="Oliveira C."/>
            <person name="Osipova E."/>
            <person name="Leigh N.D."/>
            <person name="Simon A."/>
            <person name="Yun M.H."/>
        </authorList>
    </citation>
    <scope>NUCLEOTIDE SEQUENCE</scope>
    <source>
        <strain evidence="2">20211129_DDA</strain>
        <tissue evidence="2">Liver</tissue>
    </source>
</reference>